<keyword evidence="2 5" id="KW-0812">Transmembrane</keyword>
<evidence type="ECO:0000256" key="3">
    <source>
        <dbReference type="ARBA" id="ARBA00022989"/>
    </source>
</evidence>
<keyword evidence="3 5" id="KW-1133">Transmembrane helix</keyword>
<keyword evidence="1 5" id="KW-1003">Cell membrane</keyword>
<evidence type="ECO:0000256" key="1">
    <source>
        <dbReference type="ARBA" id="ARBA00022475"/>
    </source>
</evidence>
<sequence>MQQVEQNLFALSHITGSNVKYLLIFLLVLAIFVVSVTLGAQNDQQVTFNYLLAQGEYRISTLLAVLFAAGFAIGWLICGLFWLRVRVSLARAERKIKRLEQQIAPATSASATAVPTTTAPATTSSTTNSVPVTTATTPVVKE</sequence>
<dbReference type="STRING" id="1115515.EV102420_23_00680"/>
<keyword evidence="4 5" id="KW-0472">Membrane</keyword>
<reference evidence="8 9" key="1">
    <citation type="submission" date="2014-09" db="EMBL/GenBank/DDBJ databases">
        <title>Whole genome shotgun sequence of Escherichia vulneris NBRC 102420.</title>
        <authorList>
            <person name="Yoshida Y."/>
            <person name="Hosoyama A."/>
            <person name="Tsuchikane K."/>
            <person name="Ohji S."/>
            <person name="Ichikawa N."/>
            <person name="Kimura A."/>
            <person name="Yamazoe A."/>
            <person name="Ezaki T."/>
            <person name="Fujita N."/>
        </authorList>
    </citation>
    <scope>NUCLEOTIDE SEQUENCE [LARGE SCALE GENOMIC DNA]</scope>
    <source>
        <strain evidence="8 9">NBRC 102420</strain>
    </source>
</reference>
<comment type="subcellular location">
    <subcellularLocation>
        <location evidence="5">Cell inner membrane</location>
        <topology evidence="5">Multi-pass membrane protein</topology>
    </subcellularLocation>
</comment>
<dbReference type="Proteomes" id="UP000029462">
    <property type="component" value="Unassembled WGS sequence"/>
</dbReference>
<evidence type="ECO:0000256" key="4">
    <source>
        <dbReference type="ARBA" id="ARBA00023136"/>
    </source>
</evidence>
<dbReference type="GO" id="GO:0008653">
    <property type="term" value="P:lipopolysaccharide metabolic process"/>
    <property type="evidence" value="ECO:0007669"/>
    <property type="project" value="InterPro"/>
</dbReference>
<feature type="transmembrane region" description="Helical" evidence="5">
    <location>
        <begin position="61"/>
        <end position="85"/>
    </location>
</feature>
<evidence type="ECO:0000256" key="2">
    <source>
        <dbReference type="ARBA" id="ARBA00022692"/>
    </source>
</evidence>
<evidence type="ECO:0000256" key="5">
    <source>
        <dbReference type="HAMAP-Rule" id="MF_01948"/>
    </source>
</evidence>
<dbReference type="HAMAP" id="MF_01948">
    <property type="entry name" value="LPS_assembly_LapA"/>
    <property type="match status" value="1"/>
</dbReference>
<keyword evidence="9" id="KW-1185">Reference proteome</keyword>
<comment type="caution">
    <text evidence="5">Lacks conserved residue(s) required for the propagation of feature annotation.</text>
</comment>
<feature type="region of interest" description="Disordered" evidence="6">
    <location>
        <begin position="106"/>
        <end position="142"/>
    </location>
</feature>
<dbReference type="AlphaFoldDB" id="A0A090V4M1"/>
<dbReference type="Pfam" id="PF06305">
    <property type="entry name" value="LapA_dom"/>
    <property type="match status" value="1"/>
</dbReference>
<protein>
    <recommendedName>
        <fullName evidence="5">Lipopolysaccharide assembly protein A</fullName>
    </recommendedName>
</protein>
<dbReference type="eggNOG" id="COG3771">
    <property type="taxonomic scope" value="Bacteria"/>
</dbReference>
<name>A0A090V4M1_PSEVU</name>
<dbReference type="GO" id="GO:0005886">
    <property type="term" value="C:plasma membrane"/>
    <property type="evidence" value="ECO:0007669"/>
    <property type="project" value="UniProtKB-SubCell"/>
</dbReference>
<evidence type="ECO:0000259" key="7">
    <source>
        <dbReference type="Pfam" id="PF06305"/>
    </source>
</evidence>
<gene>
    <name evidence="8" type="primary">yciS</name>
    <name evidence="5" type="synonym">lapA</name>
    <name evidence="8" type="ORF">EV102420_23_00680</name>
</gene>
<evidence type="ECO:0000313" key="9">
    <source>
        <dbReference type="Proteomes" id="UP000029462"/>
    </source>
</evidence>
<comment type="caution">
    <text evidence="8">The sequence shown here is derived from an EMBL/GenBank/DDBJ whole genome shotgun (WGS) entry which is preliminary data.</text>
</comment>
<feature type="transmembrane region" description="Helical" evidence="5">
    <location>
        <begin position="21"/>
        <end position="41"/>
    </location>
</feature>
<dbReference type="EMBL" id="BBMZ01000023">
    <property type="protein sequence ID" value="GAL59845.1"/>
    <property type="molecule type" value="Genomic_DNA"/>
</dbReference>
<comment type="function">
    <text evidence="5">Involved in the assembly of lipopolysaccharide (LPS).</text>
</comment>
<evidence type="ECO:0000313" key="8">
    <source>
        <dbReference type="EMBL" id="GAL59845.1"/>
    </source>
</evidence>
<accession>A0A090V4M1</accession>
<evidence type="ECO:0000256" key="6">
    <source>
        <dbReference type="SAM" id="MobiDB-lite"/>
    </source>
</evidence>
<organism evidence="8 9">
    <name type="scientific">Pseudescherichia vulneris NBRC 102420</name>
    <dbReference type="NCBI Taxonomy" id="1115515"/>
    <lineage>
        <taxon>Bacteria</taxon>
        <taxon>Pseudomonadati</taxon>
        <taxon>Pseudomonadota</taxon>
        <taxon>Gammaproteobacteria</taxon>
        <taxon>Enterobacterales</taxon>
        <taxon>Enterobacteriaceae</taxon>
        <taxon>Pseudescherichia</taxon>
    </lineage>
</organism>
<dbReference type="InterPro" id="IPR010445">
    <property type="entry name" value="LapA_dom"/>
</dbReference>
<keyword evidence="5" id="KW-0997">Cell inner membrane</keyword>
<comment type="similarity">
    <text evidence="5">Belongs to the LapA family.</text>
</comment>
<proteinExistence type="inferred from homology"/>
<dbReference type="InterPro" id="IPR032906">
    <property type="entry name" value="LapA"/>
</dbReference>
<feature type="domain" description="Lipopolysaccharide assembly protein A" evidence="7">
    <location>
        <begin position="41"/>
        <end position="103"/>
    </location>
</feature>